<feature type="transmembrane region" description="Helical" evidence="8">
    <location>
        <begin position="308"/>
        <end position="324"/>
    </location>
</feature>
<evidence type="ECO:0008006" key="11">
    <source>
        <dbReference type="Google" id="ProtNLM"/>
    </source>
</evidence>
<feature type="transmembrane region" description="Helical" evidence="8">
    <location>
        <begin position="140"/>
        <end position="158"/>
    </location>
</feature>
<evidence type="ECO:0000256" key="6">
    <source>
        <dbReference type="ARBA" id="ARBA00022989"/>
    </source>
</evidence>
<feature type="transmembrane region" description="Helical" evidence="8">
    <location>
        <begin position="226"/>
        <end position="249"/>
    </location>
</feature>
<dbReference type="Proteomes" id="UP000177871">
    <property type="component" value="Unassembled WGS sequence"/>
</dbReference>
<keyword evidence="3" id="KW-0328">Glycosyltransferase</keyword>
<protein>
    <recommendedName>
        <fullName evidence="11">Glycosyltransferase RgtA/B/C/D-like domain-containing protein</fullName>
    </recommendedName>
</protein>
<evidence type="ECO:0000256" key="5">
    <source>
        <dbReference type="ARBA" id="ARBA00022692"/>
    </source>
</evidence>
<gene>
    <name evidence="9" type="ORF">A2721_02165</name>
</gene>
<keyword evidence="4" id="KW-0808">Transferase</keyword>
<evidence type="ECO:0000256" key="7">
    <source>
        <dbReference type="ARBA" id="ARBA00023136"/>
    </source>
</evidence>
<feature type="transmembrane region" description="Helical" evidence="8">
    <location>
        <begin position="360"/>
        <end position="381"/>
    </location>
</feature>
<dbReference type="GO" id="GO:0009103">
    <property type="term" value="P:lipopolysaccharide biosynthetic process"/>
    <property type="evidence" value="ECO:0007669"/>
    <property type="project" value="UniProtKB-ARBA"/>
</dbReference>
<keyword evidence="6 8" id="KW-1133">Transmembrane helix</keyword>
<reference evidence="9 10" key="1">
    <citation type="journal article" date="2016" name="Nat. Commun.">
        <title>Thousands of microbial genomes shed light on interconnected biogeochemical processes in an aquifer system.</title>
        <authorList>
            <person name="Anantharaman K."/>
            <person name="Brown C.T."/>
            <person name="Hug L.A."/>
            <person name="Sharon I."/>
            <person name="Castelle C.J."/>
            <person name="Probst A.J."/>
            <person name="Thomas B.C."/>
            <person name="Singh A."/>
            <person name="Wilkins M.J."/>
            <person name="Karaoz U."/>
            <person name="Brodie E.L."/>
            <person name="Williams K.H."/>
            <person name="Hubbard S.S."/>
            <person name="Banfield J.F."/>
        </authorList>
    </citation>
    <scope>NUCLEOTIDE SEQUENCE [LARGE SCALE GENOMIC DNA]</scope>
</reference>
<dbReference type="GO" id="GO:0005886">
    <property type="term" value="C:plasma membrane"/>
    <property type="evidence" value="ECO:0007669"/>
    <property type="project" value="UniProtKB-SubCell"/>
</dbReference>
<dbReference type="GO" id="GO:0016763">
    <property type="term" value="F:pentosyltransferase activity"/>
    <property type="evidence" value="ECO:0007669"/>
    <property type="project" value="TreeGrafter"/>
</dbReference>
<dbReference type="STRING" id="1798381.A2721_02165"/>
<evidence type="ECO:0000313" key="9">
    <source>
        <dbReference type="EMBL" id="OGG17804.1"/>
    </source>
</evidence>
<comment type="subcellular location">
    <subcellularLocation>
        <location evidence="1">Cell membrane</location>
        <topology evidence="1">Multi-pass membrane protein</topology>
    </subcellularLocation>
</comment>
<feature type="transmembrane region" description="Helical" evidence="8">
    <location>
        <begin position="170"/>
        <end position="188"/>
    </location>
</feature>
<keyword evidence="2" id="KW-1003">Cell membrane</keyword>
<dbReference type="AlphaFoldDB" id="A0A1F5ZZM6"/>
<name>A0A1F5ZZM6_9BACT</name>
<feature type="transmembrane region" description="Helical" evidence="8">
    <location>
        <begin position="194"/>
        <end position="214"/>
    </location>
</feature>
<evidence type="ECO:0000313" key="10">
    <source>
        <dbReference type="Proteomes" id="UP000177871"/>
    </source>
</evidence>
<evidence type="ECO:0000256" key="8">
    <source>
        <dbReference type="SAM" id="Phobius"/>
    </source>
</evidence>
<sequence length="527" mass="59168">MKVFGLKINFWLLLVLGLIGVLRIPSLIEPNWYGDEQIYLVLGREIARGAVLYRDIWDNKPPLLYVLYALHPTLLWAKALATVFVLGTCTGVYLLAKKVLSNHSQPNPTPTTVFPLLATLAVGIFMSLPLLEGTIANAELFFTLPIVWGGYLIVCHAGPDPASIKLFNGFRVIPGMTIVGLLMAAAFLLKVPAIFDFAGMIFAVVLIRLARGGLASSASPPLAKLVRFILPIAISFLALLILVFGYFYFNNALADFLIASFSQNASYVAVDSGPLSKLSNPLFVKAILLVASGLLLVASYFKRFISKEMLFLALWFGFSLYGAILSNRPYAHYLLQIVPPLVLLILYVLYDFLFIRKNRLATIVVGISLCLILFALSQMFARAFALPTKPYFENWFEYVSERKLWEDYVSFFDKRTLNSYAIADYIKKRSNPDDPIFVWGDAAGVYVLSNRPAAIRFIQAHHLTTIDPANYDALINQLIKVRPKFIIISRPVHFAFPLLEDLVSFYYKEVAVFQDLHVYQLADEKNF</sequence>
<keyword evidence="5 8" id="KW-0812">Transmembrane</keyword>
<evidence type="ECO:0000256" key="1">
    <source>
        <dbReference type="ARBA" id="ARBA00004651"/>
    </source>
</evidence>
<evidence type="ECO:0000256" key="3">
    <source>
        <dbReference type="ARBA" id="ARBA00022676"/>
    </source>
</evidence>
<dbReference type="PANTHER" id="PTHR33908">
    <property type="entry name" value="MANNOSYLTRANSFERASE YKCB-RELATED"/>
    <property type="match status" value="1"/>
</dbReference>
<keyword evidence="7 8" id="KW-0472">Membrane</keyword>
<feature type="transmembrane region" description="Helical" evidence="8">
    <location>
        <begin position="282"/>
        <end position="301"/>
    </location>
</feature>
<dbReference type="InterPro" id="IPR050297">
    <property type="entry name" value="LipidA_mod_glycosyltrf_83"/>
</dbReference>
<comment type="caution">
    <text evidence="9">The sequence shown here is derived from an EMBL/GenBank/DDBJ whole genome shotgun (WGS) entry which is preliminary data.</text>
</comment>
<dbReference type="EMBL" id="MFJK01000016">
    <property type="protein sequence ID" value="OGG17804.1"/>
    <property type="molecule type" value="Genomic_DNA"/>
</dbReference>
<evidence type="ECO:0000256" key="2">
    <source>
        <dbReference type="ARBA" id="ARBA00022475"/>
    </source>
</evidence>
<dbReference type="PANTHER" id="PTHR33908:SF11">
    <property type="entry name" value="MEMBRANE PROTEIN"/>
    <property type="match status" value="1"/>
</dbReference>
<organism evidence="9 10">
    <name type="scientific">Candidatus Gottesmanbacteria bacterium RIFCSPHIGHO2_01_FULL_47_48</name>
    <dbReference type="NCBI Taxonomy" id="1798381"/>
    <lineage>
        <taxon>Bacteria</taxon>
        <taxon>Candidatus Gottesmaniibacteriota</taxon>
    </lineage>
</organism>
<accession>A0A1F5ZZM6</accession>
<proteinExistence type="predicted"/>
<feature type="transmembrane region" description="Helical" evidence="8">
    <location>
        <begin position="108"/>
        <end position="128"/>
    </location>
</feature>
<feature type="transmembrane region" description="Helical" evidence="8">
    <location>
        <begin position="330"/>
        <end position="353"/>
    </location>
</feature>
<evidence type="ECO:0000256" key="4">
    <source>
        <dbReference type="ARBA" id="ARBA00022679"/>
    </source>
</evidence>
<feature type="transmembrane region" description="Helical" evidence="8">
    <location>
        <begin position="75"/>
        <end position="96"/>
    </location>
</feature>